<dbReference type="RefSeq" id="WP_007918439.1">
    <property type="nucleotide sequence ID" value="NZ_ADVG01000004.1"/>
</dbReference>
<dbReference type="AlphaFoldDB" id="D6U3X6"/>
<organism evidence="3 4">
    <name type="scientific">Ktedonobacter racemifer DSM 44963</name>
    <dbReference type="NCBI Taxonomy" id="485913"/>
    <lineage>
        <taxon>Bacteria</taxon>
        <taxon>Bacillati</taxon>
        <taxon>Chloroflexota</taxon>
        <taxon>Ktedonobacteria</taxon>
        <taxon>Ktedonobacterales</taxon>
        <taxon>Ktedonobacteraceae</taxon>
        <taxon>Ktedonobacter</taxon>
    </lineage>
</organism>
<proteinExistence type="predicted"/>
<sequence>MTAQAMADVSMKHFEISNIHRLRVAFAAAMEDAGAKASEIQARLGHESLAITGLYLASLKRAKNRHTEAVAELFGIE</sequence>
<dbReference type="Proteomes" id="UP000004508">
    <property type="component" value="Unassembled WGS sequence"/>
</dbReference>
<dbReference type="GO" id="GO:0003677">
    <property type="term" value="F:DNA binding"/>
    <property type="evidence" value="ECO:0007669"/>
    <property type="project" value="InterPro"/>
</dbReference>
<comment type="caution">
    <text evidence="3">The sequence shown here is derived from an EMBL/GenBank/DDBJ whole genome shotgun (WGS) entry which is preliminary data.</text>
</comment>
<dbReference type="Gene3D" id="1.10.443.10">
    <property type="entry name" value="Intergrase catalytic core"/>
    <property type="match status" value="1"/>
</dbReference>
<dbReference type="InterPro" id="IPR002104">
    <property type="entry name" value="Integrase_catalytic"/>
</dbReference>
<dbReference type="Pfam" id="PF00589">
    <property type="entry name" value="Phage_integrase"/>
    <property type="match status" value="1"/>
</dbReference>
<name>D6U3X6_KTERA</name>
<dbReference type="InterPro" id="IPR011010">
    <property type="entry name" value="DNA_brk_join_enz"/>
</dbReference>
<evidence type="ECO:0000313" key="4">
    <source>
        <dbReference type="Proteomes" id="UP000004508"/>
    </source>
</evidence>
<feature type="domain" description="Tyr recombinase" evidence="2">
    <location>
        <begin position="18"/>
        <end position="60"/>
    </location>
</feature>
<dbReference type="GO" id="GO:0006310">
    <property type="term" value="P:DNA recombination"/>
    <property type="evidence" value="ECO:0007669"/>
    <property type="project" value="UniProtKB-KW"/>
</dbReference>
<dbReference type="EMBL" id="ADVG01000004">
    <property type="protein sequence ID" value="EFH81214.1"/>
    <property type="molecule type" value="Genomic_DNA"/>
</dbReference>
<dbReference type="InParanoid" id="D6U3X6"/>
<protein>
    <submittedName>
        <fullName evidence="3">Integrase family protein</fullName>
    </submittedName>
</protein>
<keyword evidence="1" id="KW-0233">DNA recombination</keyword>
<reference evidence="3 4" key="1">
    <citation type="journal article" date="2011" name="Stand. Genomic Sci.">
        <title>Non-contiguous finished genome sequence and contextual data of the filamentous soil bacterium Ktedonobacter racemifer type strain (SOSP1-21).</title>
        <authorList>
            <person name="Chang Y.J."/>
            <person name="Land M."/>
            <person name="Hauser L."/>
            <person name="Chertkov O."/>
            <person name="Del Rio T.G."/>
            <person name="Nolan M."/>
            <person name="Copeland A."/>
            <person name="Tice H."/>
            <person name="Cheng J.F."/>
            <person name="Lucas S."/>
            <person name="Han C."/>
            <person name="Goodwin L."/>
            <person name="Pitluck S."/>
            <person name="Ivanova N."/>
            <person name="Ovchinikova G."/>
            <person name="Pati A."/>
            <person name="Chen A."/>
            <person name="Palaniappan K."/>
            <person name="Mavromatis K."/>
            <person name="Liolios K."/>
            <person name="Brettin T."/>
            <person name="Fiebig A."/>
            <person name="Rohde M."/>
            <person name="Abt B."/>
            <person name="Goker M."/>
            <person name="Detter J.C."/>
            <person name="Woyke T."/>
            <person name="Bristow J."/>
            <person name="Eisen J.A."/>
            <person name="Markowitz V."/>
            <person name="Hugenholtz P."/>
            <person name="Kyrpides N.C."/>
            <person name="Klenk H.P."/>
            <person name="Lapidus A."/>
        </authorList>
    </citation>
    <scope>NUCLEOTIDE SEQUENCE [LARGE SCALE GENOMIC DNA]</scope>
    <source>
        <strain evidence="4">DSM 44963</strain>
    </source>
</reference>
<dbReference type="GO" id="GO:0015074">
    <property type="term" value="P:DNA integration"/>
    <property type="evidence" value="ECO:0007669"/>
    <property type="project" value="InterPro"/>
</dbReference>
<gene>
    <name evidence="3" type="ORF">Krac_1915</name>
</gene>
<evidence type="ECO:0000259" key="2">
    <source>
        <dbReference type="Pfam" id="PF00589"/>
    </source>
</evidence>
<evidence type="ECO:0000256" key="1">
    <source>
        <dbReference type="ARBA" id="ARBA00023172"/>
    </source>
</evidence>
<dbReference type="InterPro" id="IPR013762">
    <property type="entry name" value="Integrase-like_cat_sf"/>
</dbReference>
<evidence type="ECO:0000313" key="3">
    <source>
        <dbReference type="EMBL" id="EFH81214.1"/>
    </source>
</evidence>
<dbReference type="SUPFAM" id="SSF56349">
    <property type="entry name" value="DNA breaking-rejoining enzymes"/>
    <property type="match status" value="1"/>
</dbReference>
<accession>D6U3X6</accession>
<dbReference type="STRING" id="485913.Krac_1915"/>
<keyword evidence="4" id="KW-1185">Reference proteome</keyword>